<feature type="transmembrane region" description="Helical" evidence="1">
    <location>
        <begin position="12"/>
        <end position="30"/>
    </location>
</feature>
<dbReference type="AlphaFoldDB" id="A0A268NY74"/>
<sequence length="206" mass="23653">MFSLKKSLKTLAKGQFCFLIMTFILLTNVSHWRDPLASWVLILMLIQPGIFLLAFVDGFRTKKAVEVEPEERGSVFSLKGFLKSLWFLAPVLLFMTLTMGHFDRDAVVPFPSALILGFLLVNGFFNFLSLFVPSYVVLFYVANAYDKANTAWSEGFRYIAIYFSGLNAEIQNLLSRFPFYIQRPITLLLCIWYIFAYISIGSLFGW</sequence>
<evidence type="ECO:0000256" key="1">
    <source>
        <dbReference type="SAM" id="Phobius"/>
    </source>
</evidence>
<evidence type="ECO:0000313" key="2">
    <source>
        <dbReference type="EMBL" id="PAE88457.1"/>
    </source>
</evidence>
<feature type="transmembrane region" description="Helical" evidence="1">
    <location>
        <begin position="80"/>
        <end position="102"/>
    </location>
</feature>
<keyword evidence="1" id="KW-1133">Transmembrane helix</keyword>
<feature type="transmembrane region" description="Helical" evidence="1">
    <location>
        <begin position="185"/>
        <end position="204"/>
    </location>
</feature>
<name>A0A268NY74_SHOCL</name>
<proteinExistence type="predicted"/>
<evidence type="ECO:0000313" key="3">
    <source>
        <dbReference type="Proteomes" id="UP000216207"/>
    </source>
</evidence>
<keyword evidence="1" id="KW-0812">Transmembrane</keyword>
<feature type="transmembrane region" description="Helical" evidence="1">
    <location>
        <begin position="114"/>
        <end position="141"/>
    </location>
</feature>
<reference evidence="2 3" key="1">
    <citation type="submission" date="2017-07" db="EMBL/GenBank/DDBJ databases">
        <title>Isolation and whole genome analysis of endospore-forming bacteria from heroin.</title>
        <authorList>
            <person name="Kalinowski J."/>
            <person name="Ahrens B."/>
            <person name="Al-Dilaimi A."/>
            <person name="Winkler A."/>
            <person name="Wibberg D."/>
            <person name="Schleenbecker U."/>
            <person name="Ruckert C."/>
            <person name="Wolfel R."/>
            <person name="Grass G."/>
        </authorList>
    </citation>
    <scope>NUCLEOTIDE SEQUENCE [LARGE SCALE GENOMIC DNA]</scope>
    <source>
        <strain evidence="2 3">7539</strain>
    </source>
</reference>
<dbReference type="EMBL" id="NPCC01000015">
    <property type="protein sequence ID" value="PAE88457.1"/>
    <property type="molecule type" value="Genomic_DNA"/>
</dbReference>
<comment type="caution">
    <text evidence="2">The sequence shown here is derived from an EMBL/GenBank/DDBJ whole genome shotgun (WGS) entry which is preliminary data.</text>
</comment>
<accession>A0A268NY74</accession>
<dbReference type="Proteomes" id="UP000216207">
    <property type="component" value="Unassembled WGS sequence"/>
</dbReference>
<keyword evidence="1" id="KW-0472">Membrane</keyword>
<protein>
    <submittedName>
        <fullName evidence="2">Uncharacterized protein</fullName>
    </submittedName>
</protein>
<organism evidence="2 3">
    <name type="scientific">Shouchella clausii</name>
    <name type="common">Alkalihalobacillus clausii</name>
    <dbReference type="NCBI Taxonomy" id="79880"/>
    <lineage>
        <taxon>Bacteria</taxon>
        <taxon>Bacillati</taxon>
        <taxon>Bacillota</taxon>
        <taxon>Bacilli</taxon>
        <taxon>Bacillales</taxon>
        <taxon>Bacillaceae</taxon>
        <taxon>Shouchella</taxon>
    </lineage>
</organism>
<feature type="transmembrane region" description="Helical" evidence="1">
    <location>
        <begin position="36"/>
        <end position="59"/>
    </location>
</feature>
<gene>
    <name evidence="2" type="ORF">CHH72_12505</name>
</gene>